<feature type="region of interest" description="Disordered" evidence="1">
    <location>
        <begin position="58"/>
        <end position="93"/>
    </location>
</feature>
<evidence type="ECO:0000313" key="3">
    <source>
        <dbReference type="Proteomes" id="UP000299102"/>
    </source>
</evidence>
<accession>A0A4C1V2C8</accession>
<dbReference type="OrthoDB" id="411871at2759"/>
<sequence>MDTISDTAKTCPKSAPTAERTISAQYASPEALECPQNALTALGPASWTLNMERSARSVAVDTDDPYHTDVRRQTDGDDALPVTSRNLPEADPSFTGAEVKKAFKAFHPRKVPGIDGFSSDICYGTIFRDLG</sequence>
<protein>
    <submittedName>
        <fullName evidence="2">Uncharacterized protein</fullName>
    </submittedName>
</protein>
<proteinExistence type="predicted"/>
<dbReference type="EMBL" id="BGZK01000267">
    <property type="protein sequence ID" value="GBP32951.1"/>
    <property type="molecule type" value="Genomic_DNA"/>
</dbReference>
<gene>
    <name evidence="2" type="ORF">EVAR_20131_1</name>
</gene>
<organism evidence="2 3">
    <name type="scientific">Eumeta variegata</name>
    <name type="common">Bagworm moth</name>
    <name type="synonym">Eumeta japonica</name>
    <dbReference type="NCBI Taxonomy" id="151549"/>
    <lineage>
        <taxon>Eukaryota</taxon>
        <taxon>Metazoa</taxon>
        <taxon>Ecdysozoa</taxon>
        <taxon>Arthropoda</taxon>
        <taxon>Hexapoda</taxon>
        <taxon>Insecta</taxon>
        <taxon>Pterygota</taxon>
        <taxon>Neoptera</taxon>
        <taxon>Endopterygota</taxon>
        <taxon>Lepidoptera</taxon>
        <taxon>Glossata</taxon>
        <taxon>Ditrysia</taxon>
        <taxon>Tineoidea</taxon>
        <taxon>Psychidae</taxon>
        <taxon>Oiketicinae</taxon>
        <taxon>Eumeta</taxon>
    </lineage>
</organism>
<evidence type="ECO:0000313" key="2">
    <source>
        <dbReference type="EMBL" id="GBP32951.1"/>
    </source>
</evidence>
<evidence type="ECO:0000256" key="1">
    <source>
        <dbReference type="SAM" id="MobiDB-lite"/>
    </source>
</evidence>
<keyword evidence="3" id="KW-1185">Reference proteome</keyword>
<dbReference type="Proteomes" id="UP000299102">
    <property type="component" value="Unassembled WGS sequence"/>
</dbReference>
<dbReference type="AlphaFoldDB" id="A0A4C1V2C8"/>
<reference evidence="2 3" key="1">
    <citation type="journal article" date="2019" name="Commun. Biol.">
        <title>The bagworm genome reveals a unique fibroin gene that provides high tensile strength.</title>
        <authorList>
            <person name="Kono N."/>
            <person name="Nakamura H."/>
            <person name="Ohtoshi R."/>
            <person name="Tomita M."/>
            <person name="Numata K."/>
            <person name="Arakawa K."/>
        </authorList>
    </citation>
    <scope>NUCLEOTIDE SEQUENCE [LARGE SCALE GENOMIC DNA]</scope>
</reference>
<comment type="caution">
    <text evidence="2">The sequence shown here is derived from an EMBL/GenBank/DDBJ whole genome shotgun (WGS) entry which is preliminary data.</text>
</comment>
<name>A0A4C1V2C8_EUMVA</name>
<feature type="compositionally biased region" description="Basic and acidic residues" evidence="1">
    <location>
        <begin position="64"/>
        <end position="75"/>
    </location>
</feature>